<comment type="subcellular location">
    <subcellularLocation>
        <location evidence="1">Membrane</location>
        <topology evidence="1">Multi-pass membrane protein</topology>
    </subcellularLocation>
</comment>
<dbReference type="PANTHER" id="PTHR43243">
    <property type="entry name" value="INNER MEMBRANE TRANSPORTER YGJI-RELATED"/>
    <property type="match status" value="1"/>
</dbReference>
<dbReference type="Proteomes" id="UP001162164">
    <property type="component" value="Unassembled WGS sequence"/>
</dbReference>
<feature type="transmembrane region" description="Helical" evidence="5">
    <location>
        <begin position="38"/>
        <end position="55"/>
    </location>
</feature>
<accession>A0ABQ9K327</accession>
<sequence length="254" mass="27336">MKFKLLTLPEFQEVLTRKKYVVETEGIKLAKVLTTLDLTALGVGSTLGVGVYVLAGDVAKNTAGPAVVISFFIAAMASVLAGLCYAEFGARVPKAGSAYVYSYVCIGEFFAFIIGWNLILEYLIGSATGTKAIFLYIDELANNTMASFFLENMPLTGNQIASYADVFSLGLSLVFSVALAFGAKESSMINNIFTLTNISIVLLVIISGLWKVNPSNWNRSQEDAAGYGTGGFVPYGIKGIIKGGCEVFLWVYWI</sequence>
<feature type="transmembrane region" description="Helical" evidence="5">
    <location>
        <begin position="98"/>
        <end position="119"/>
    </location>
</feature>
<dbReference type="InterPro" id="IPR002293">
    <property type="entry name" value="AA/rel_permease1"/>
</dbReference>
<keyword evidence="4 5" id="KW-0472">Membrane</keyword>
<organism evidence="6 7">
    <name type="scientific">Molorchus minor</name>
    <dbReference type="NCBI Taxonomy" id="1323400"/>
    <lineage>
        <taxon>Eukaryota</taxon>
        <taxon>Metazoa</taxon>
        <taxon>Ecdysozoa</taxon>
        <taxon>Arthropoda</taxon>
        <taxon>Hexapoda</taxon>
        <taxon>Insecta</taxon>
        <taxon>Pterygota</taxon>
        <taxon>Neoptera</taxon>
        <taxon>Endopterygota</taxon>
        <taxon>Coleoptera</taxon>
        <taxon>Polyphaga</taxon>
        <taxon>Cucujiformia</taxon>
        <taxon>Chrysomeloidea</taxon>
        <taxon>Cerambycidae</taxon>
        <taxon>Lamiinae</taxon>
        <taxon>Monochamini</taxon>
        <taxon>Molorchus</taxon>
    </lineage>
</organism>
<keyword evidence="2 5" id="KW-0812">Transmembrane</keyword>
<proteinExistence type="predicted"/>
<evidence type="ECO:0000256" key="5">
    <source>
        <dbReference type="SAM" id="Phobius"/>
    </source>
</evidence>
<dbReference type="PANTHER" id="PTHR43243:SF103">
    <property type="entry name" value="LOW AFFINITY CATIONIC AMINO ACID TRANSPORTER 2-LIKE PROTEIN"/>
    <property type="match status" value="1"/>
</dbReference>
<evidence type="ECO:0000313" key="7">
    <source>
        <dbReference type="Proteomes" id="UP001162164"/>
    </source>
</evidence>
<evidence type="ECO:0000256" key="4">
    <source>
        <dbReference type="ARBA" id="ARBA00023136"/>
    </source>
</evidence>
<keyword evidence="3 5" id="KW-1133">Transmembrane helix</keyword>
<feature type="transmembrane region" description="Helical" evidence="5">
    <location>
        <begin position="160"/>
        <end position="181"/>
    </location>
</feature>
<evidence type="ECO:0000256" key="2">
    <source>
        <dbReference type="ARBA" id="ARBA00022692"/>
    </source>
</evidence>
<dbReference type="Gene3D" id="1.20.1740.10">
    <property type="entry name" value="Amino acid/polyamine transporter I"/>
    <property type="match status" value="1"/>
</dbReference>
<reference evidence="6" key="1">
    <citation type="journal article" date="2023" name="Insect Mol. Biol.">
        <title>Genome sequencing provides insights into the evolution of gene families encoding plant cell wall-degrading enzymes in longhorned beetles.</title>
        <authorList>
            <person name="Shin N.R."/>
            <person name="Okamura Y."/>
            <person name="Kirsch R."/>
            <person name="Pauchet Y."/>
        </authorList>
    </citation>
    <scope>NUCLEOTIDE SEQUENCE</scope>
    <source>
        <strain evidence="6">MMC_N1</strain>
    </source>
</reference>
<feature type="transmembrane region" description="Helical" evidence="5">
    <location>
        <begin position="188"/>
        <end position="210"/>
    </location>
</feature>
<comment type="caution">
    <text evidence="6">The sequence shown here is derived from an EMBL/GenBank/DDBJ whole genome shotgun (WGS) entry which is preliminary data.</text>
</comment>
<protein>
    <submittedName>
        <fullName evidence="6">Uncharacterized protein</fullName>
    </submittedName>
</protein>
<gene>
    <name evidence="6" type="ORF">NQ317_016934</name>
</gene>
<dbReference type="EMBL" id="JAPWTJ010000021">
    <property type="protein sequence ID" value="KAJ8985023.1"/>
    <property type="molecule type" value="Genomic_DNA"/>
</dbReference>
<dbReference type="Pfam" id="PF13520">
    <property type="entry name" value="AA_permease_2"/>
    <property type="match status" value="1"/>
</dbReference>
<feature type="transmembrane region" description="Helical" evidence="5">
    <location>
        <begin position="67"/>
        <end position="86"/>
    </location>
</feature>
<name>A0ABQ9K327_9CUCU</name>
<evidence type="ECO:0000313" key="6">
    <source>
        <dbReference type="EMBL" id="KAJ8985023.1"/>
    </source>
</evidence>
<evidence type="ECO:0000256" key="3">
    <source>
        <dbReference type="ARBA" id="ARBA00022989"/>
    </source>
</evidence>
<keyword evidence="7" id="KW-1185">Reference proteome</keyword>
<evidence type="ECO:0000256" key="1">
    <source>
        <dbReference type="ARBA" id="ARBA00004141"/>
    </source>
</evidence>